<evidence type="ECO:0000313" key="2">
    <source>
        <dbReference type="Proteomes" id="UP000316759"/>
    </source>
</evidence>
<dbReference type="AlphaFoldDB" id="A0A504YTX5"/>
<accession>A0A504YTX5</accession>
<dbReference type="Proteomes" id="UP000316759">
    <property type="component" value="Unassembled WGS sequence"/>
</dbReference>
<comment type="caution">
    <text evidence="1">The sequence shown here is derived from an EMBL/GenBank/DDBJ whole genome shotgun (WGS) entry which is preliminary data.</text>
</comment>
<reference evidence="1 2" key="1">
    <citation type="submission" date="2019-04" db="EMBL/GenBank/DDBJ databases">
        <title>Annotation for the trematode Fasciola gigantica.</title>
        <authorList>
            <person name="Choi Y.-J."/>
        </authorList>
    </citation>
    <scope>NUCLEOTIDE SEQUENCE [LARGE SCALE GENOMIC DNA]</scope>
    <source>
        <strain evidence="1">Uganda_cow_1</strain>
    </source>
</reference>
<protein>
    <recommendedName>
        <fullName evidence="3">Metallothionein</fullName>
    </recommendedName>
</protein>
<sequence>MDARTVRDVHVPKERVNVVDANVVVNAVIRVNEAPVVVDDCHCCDGCKNGTGCACPKERVNVVDANVVVML</sequence>
<evidence type="ECO:0000313" key="1">
    <source>
        <dbReference type="EMBL" id="TPP63969.1"/>
    </source>
</evidence>
<evidence type="ECO:0008006" key="3">
    <source>
        <dbReference type="Google" id="ProtNLM"/>
    </source>
</evidence>
<name>A0A504YTX5_FASGI</name>
<keyword evidence="2" id="KW-1185">Reference proteome</keyword>
<gene>
    <name evidence="1" type="ORF">FGIG_00558</name>
</gene>
<proteinExistence type="predicted"/>
<dbReference type="EMBL" id="SUNJ01005020">
    <property type="protein sequence ID" value="TPP63969.1"/>
    <property type="molecule type" value="Genomic_DNA"/>
</dbReference>
<organism evidence="1 2">
    <name type="scientific">Fasciola gigantica</name>
    <name type="common">Giant liver fluke</name>
    <dbReference type="NCBI Taxonomy" id="46835"/>
    <lineage>
        <taxon>Eukaryota</taxon>
        <taxon>Metazoa</taxon>
        <taxon>Spiralia</taxon>
        <taxon>Lophotrochozoa</taxon>
        <taxon>Platyhelminthes</taxon>
        <taxon>Trematoda</taxon>
        <taxon>Digenea</taxon>
        <taxon>Plagiorchiida</taxon>
        <taxon>Echinostomata</taxon>
        <taxon>Echinostomatoidea</taxon>
        <taxon>Fasciolidae</taxon>
        <taxon>Fasciola</taxon>
    </lineage>
</organism>